<evidence type="ECO:0000256" key="1">
    <source>
        <dbReference type="RuleBase" id="RU003682"/>
    </source>
</evidence>
<dbReference type="InterPro" id="IPR044861">
    <property type="entry name" value="IPNS-like_FE2OG_OXY"/>
</dbReference>
<reference evidence="3 4" key="1">
    <citation type="submission" date="2022-12" db="EMBL/GenBank/DDBJ databases">
        <title>Chromosome-level genome of Tegillarca granosa.</title>
        <authorList>
            <person name="Kim J."/>
        </authorList>
    </citation>
    <scope>NUCLEOTIDE SEQUENCE [LARGE SCALE GENOMIC DNA]</scope>
    <source>
        <strain evidence="3">Teg-2019</strain>
        <tissue evidence="3">Adductor muscle</tissue>
    </source>
</reference>
<dbReference type="InterPro" id="IPR005123">
    <property type="entry name" value="Oxoglu/Fe-dep_dioxygenase_dom"/>
</dbReference>
<dbReference type="Pfam" id="PF14226">
    <property type="entry name" value="DIOX_N"/>
    <property type="match status" value="1"/>
</dbReference>
<sequence>MPTEDAQLPVIDLTKSETHAKELGDKVVYALENIGFLFIDNVKGLDYNKLFECCKWFFGKSDEYKHTVMRNFWNPKNKNVYRGYFPVVQKEPSRKEGFEFARDVSETDPSVSPDNWYYEKSPWPEEDGTFPFKEFLQEMYEVMHKTGMEILRLASLGLGIKEDSFEYMFNDKPVSTFRIMHYPPWNGSPPENARIEDGKVLITPEHTDSNFLTLLTTFNYKGLEVINSEGNWMKIDPRPGSLIMNIGDTFSRIMKGRFKATRHRVIDIGIDRFSVPFFMCPAFDVDVGVDFMAKARGEESNHVPEKFGCYELRRMKYEKKYFEYKVLPDVS</sequence>
<keyword evidence="1" id="KW-0408">Iron</keyword>
<comment type="caution">
    <text evidence="3">The sequence shown here is derived from an EMBL/GenBank/DDBJ whole genome shotgun (WGS) entry which is preliminary data.</text>
</comment>
<accession>A0ABQ9ECY3</accession>
<evidence type="ECO:0000313" key="4">
    <source>
        <dbReference type="Proteomes" id="UP001217089"/>
    </source>
</evidence>
<dbReference type="PRINTS" id="PR00682">
    <property type="entry name" value="IPNSYNTHASE"/>
</dbReference>
<organism evidence="3 4">
    <name type="scientific">Tegillarca granosa</name>
    <name type="common">Malaysian cockle</name>
    <name type="synonym">Anadara granosa</name>
    <dbReference type="NCBI Taxonomy" id="220873"/>
    <lineage>
        <taxon>Eukaryota</taxon>
        <taxon>Metazoa</taxon>
        <taxon>Spiralia</taxon>
        <taxon>Lophotrochozoa</taxon>
        <taxon>Mollusca</taxon>
        <taxon>Bivalvia</taxon>
        <taxon>Autobranchia</taxon>
        <taxon>Pteriomorphia</taxon>
        <taxon>Arcoida</taxon>
        <taxon>Arcoidea</taxon>
        <taxon>Arcidae</taxon>
        <taxon>Tegillarca</taxon>
    </lineage>
</organism>
<keyword evidence="4" id="KW-1185">Reference proteome</keyword>
<comment type="similarity">
    <text evidence="1">Belongs to the iron/ascorbate-dependent oxidoreductase family.</text>
</comment>
<dbReference type="Proteomes" id="UP001217089">
    <property type="component" value="Unassembled WGS sequence"/>
</dbReference>
<name>A0ABQ9ECY3_TEGGR</name>
<dbReference type="Gene3D" id="2.60.120.330">
    <property type="entry name" value="B-lactam Antibiotic, Isopenicillin N Synthase, Chain"/>
    <property type="match status" value="1"/>
</dbReference>
<dbReference type="InterPro" id="IPR027443">
    <property type="entry name" value="IPNS-like_sf"/>
</dbReference>
<feature type="domain" description="Fe2OG dioxygenase" evidence="2">
    <location>
        <begin position="172"/>
        <end position="281"/>
    </location>
</feature>
<dbReference type="Pfam" id="PF03171">
    <property type="entry name" value="2OG-FeII_Oxy"/>
    <property type="match status" value="1"/>
</dbReference>
<dbReference type="EMBL" id="JARBDR010000918">
    <property type="protein sequence ID" value="KAJ8301727.1"/>
    <property type="molecule type" value="Genomic_DNA"/>
</dbReference>
<evidence type="ECO:0000313" key="3">
    <source>
        <dbReference type="EMBL" id="KAJ8301727.1"/>
    </source>
</evidence>
<dbReference type="SUPFAM" id="SSF51197">
    <property type="entry name" value="Clavaminate synthase-like"/>
    <property type="match status" value="1"/>
</dbReference>
<dbReference type="InterPro" id="IPR026992">
    <property type="entry name" value="DIOX_N"/>
</dbReference>
<dbReference type="InterPro" id="IPR050231">
    <property type="entry name" value="Iron_ascorbate_oxido_reductase"/>
</dbReference>
<keyword evidence="1" id="KW-0479">Metal-binding</keyword>
<proteinExistence type="inferred from homology"/>
<protein>
    <recommendedName>
        <fullName evidence="2">Fe2OG dioxygenase domain-containing protein</fullName>
    </recommendedName>
</protein>
<keyword evidence="1" id="KW-0560">Oxidoreductase</keyword>
<evidence type="ECO:0000259" key="2">
    <source>
        <dbReference type="PROSITE" id="PS51471"/>
    </source>
</evidence>
<gene>
    <name evidence="3" type="ORF">KUTeg_020714</name>
</gene>
<dbReference type="PROSITE" id="PS51471">
    <property type="entry name" value="FE2OG_OXY"/>
    <property type="match status" value="1"/>
</dbReference>
<dbReference type="PANTHER" id="PTHR47990">
    <property type="entry name" value="2-OXOGLUTARATE (2OG) AND FE(II)-DEPENDENT OXYGENASE SUPERFAMILY PROTEIN-RELATED"/>
    <property type="match status" value="1"/>
</dbReference>